<dbReference type="AlphaFoldDB" id="A0A1H8DTY7"/>
<dbReference type="RefSeq" id="WP_092756166.1">
    <property type="nucleotide sequence ID" value="NZ_FOCG01000003.1"/>
</dbReference>
<sequence>MDFKGKVCVVTGGALGIGRCITREFSKMQASIAFIDVDEQAGQQNLKWLTAHGCNALFFCGDIAEEAVLQDFTSAVVAKFGKVDYLINNACISRKGILSGCGYEDFNYVLRVGVTAPYLLAKLFLPYFNLQAAIVNISSTRATMSQADTESYTAAKGGISALTHALAVSLSHKVRVNAICPGWIDTGAYYDEEYQPCYTQSDTAQHPSGRVGNPYDIARVAMFLCHSDSGFINGESITVDGGMTHLMIYDNDAGWKYQQQEANDD</sequence>
<dbReference type="InterPro" id="IPR036291">
    <property type="entry name" value="NAD(P)-bd_dom_sf"/>
</dbReference>
<dbReference type="PROSITE" id="PS00061">
    <property type="entry name" value="ADH_SHORT"/>
    <property type="match status" value="1"/>
</dbReference>
<keyword evidence="2" id="KW-0560">Oxidoreductase</keyword>
<name>A0A1H8DTY7_9FIRM</name>
<dbReference type="PANTHER" id="PTHR24321:SF8">
    <property type="entry name" value="ESTRADIOL 17-BETA-DEHYDROGENASE 8-RELATED"/>
    <property type="match status" value="1"/>
</dbReference>
<dbReference type="Proteomes" id="UP000199158">
    <property type="component" value="Unassembled WGS sequence"/>
</dbReference>
<protein>
    <submittedName>
        <fullName evidence="3">NAD(P)-dependent dehydrogenase, short-chain alcohol dehydrogenase family</fullName>
    </submittedName>
</protein>
<evidence type="ECO:0000313" key="3">
    <source>
        <dbReference type="EMBL" id="SEN10007.1"/>
    </source>
</evidence>
<dbReference type="SUPFAM" id="SSF51735">
    <property type="entry name" value="NAD(P)-binding Rossmann-fold domains"/>
    <property type="match status" value="1"/>
</dbReference>
<evidence type="ECO:0000256" key="1">
    <source>
        <dbReference type="ARBA" id="ARBA00006484"/>
    </source>
</evidence>
<organism evidence="3 4">
    <name type="scientific">Hydrogenoanaerobacterium saccharovorans</name>
    <dbReference type="NCBI Taxonomy" id="474960"/>
    <lineage>
        <taxon>Bacteria</taxon>
        <taxon>Bacillati</taxon>
        <taxon>Bacillota</taxon>
        <taxon>Clostridia</taxon>
        <taxon>Eubacteriales</taxon>
        <taxon>Oscillospiraceae</taxon>
        <taxon>Hydrogenoanaerobacterium</taxon>
    </lineage>
</organism>
<reference evidence="3 4" key="1">
    <citation type="submission" date="2016-10" db="EMBL/GenBank/DDBJ databases">
        <authorList>
            <person name="de Groot N.N."/>
        </authorList>
    </citation>
    <scope>NUCLEOTIDE SEQUENCE [LARGE SCALE GENOMIC DNA]</scope>
    <source>
        <strain evidence="3 4">CGMCC 1.5070</strain>
    </source>
</reference>
<keyword evidence="4" id="KW-1185">Reference proteome</keyword>
<evidence type="ECO:0000256" key="2">
    <source>
        <dbReference type="ARBA" id="ARBA00023002"/>
    </source>
</evidence>
<dbReference type="Pfam" id="PF13561">
    <property type="entry name" value="adh_short_C2"/>
    <property type="match status" value="1"/>
</dbReference>
<dbReference type="FunFam" id="3.40.50.720:FF:000084">
    <property type="entry name" value="Short-chain dehydrogenase reductase"/>
    <property type="match status" value="1"/>
</dbReference>
<dbReference type="InterPro" id="IPR002347">
    <property type="entry name" value="SDR_fam"/>
</dbReference>
<dbReference type="OrthoDB" id="9803333at2"/>
<gene>
    <name evidence="3" type="ORF">SAMN05216180_2764</name>
</gene>
<dbReference type="GO" id="GO:0016491">
    <property type="term" value="F:oxidoreductase activity"/>
    <property type="evidence" value="ECO:0007669"/>
    <property type="project" value="UniProtKB-KW"/>
</dbReference>
<dbReference type="PRINTS" id="PR00080">
    <property type="entry name" value="SDRFAMILY"/>
</dbReference>
<dbReference type="EMBL" id="FOCG01000003">
    <property type="protein sequence ID" value="SEN10007.1"/>
    <property type="molecule type" value="Genomic_DNA"/>
</dbReference>
<dbReference type="Gene3D" id="3.40.50.720">
    <property type="entry name" value="NAD(P)-binding Rossmann-like Domain"/>
    <property type="match status" value="1"/>
</dbReference>
<evidence type="ECO:0000313" key="4">
    <source>
        <dbReference type="Proteomes" id="UP000199158"/>
    </source>
</evidence>
<dbReference type="PRINTS" id="PR00081">
    <property type="entry name" value="GDHRDH"/>
</dbReference>
<comment type="similarity">
    <text evidence="1">Belongs to the short-chain dehydrogenases/reductases (SDR) family.</text>
</comment>
<dbReference type="STRING" id="474960.SAMN05216180_2764"/>
<accession>A0A1H8DTY7</accession>
<dbReference type="InterPro" id="IPR020904">
    <property type="entry name" value="Sc_DH/Rdtase_CS"/>
</dbReference>
<dbReference type="GO" id="GO:0008206">
    <property type="term" value="P:bile acid metabolic process"/>
    <property type="evidence" value="ECO:0007669"/>
    <property type="project" value="UniProtKB-ARBA"/>
</dbReference>
<proteinExistence type="inferred from homology"/>
<dbReference type="PANTHER" id="PTHR24321">
    <property type="entry name" value="DEHYDROGENASES, SHORT CHAIN"/>
    <property type="match status" value="1"/>
</dbReference>